<reference evidence="4" key="1">
    <citation type="submission" date="2016-06" db="EMBL/GenBank/DDBJ databases">
        <authorList>
            <person name="Varghese N."/>
            <person name="Submissions Spin"/>
        </authorList>
    </citation>
    <scope>NUCLEOTIDE SEQUENCE [LARGE SCALE GENOMIC DNA]</scope>
    <source>
        <strain evidence="4">DSM 45431</strain>
    </source>
</reference>
<dbReference type="STRING" id="568872.GA0070624_3410"/>
<dbReference type="InterPro" id="IPR002563">
    <property type="entry name" value="Flavin_Rdtase-like_dom"/>
</dbReference>
<dbReference type="Pfam" id="PF01613">
    <property type="entry name" value="Flavin_Reduct"/>
    <property type="match status" value="1"/>
</dbReference>
<evidence type="ECO:0000313" key="4">
    <source>
        <dbReference type="Proteomes" id="UP000199413"/>
    </source>
</evidence>
<evidence type="ECO:0000313" key="3">
    <source>
        <dbReference type="EMBL" id="SCL26985.1"/>
    </source>
</evidence>
<dbReference type="SUPFAM" id="SSF50475">
    <property type="entry name" value="FMN-binding split barrel"/>
    <property type="match status" value="1"/>
</dbReference>
<dbReference type="EMBL" id="FMHV01000002">
    <property type="protein sequence ID" value="SCL26985.1"/>
    <property type="molecule type" value="Genomic_DNA"/>
</dbReference>
<protein>
    <submittedName>
        <fullName evidence="3">NADH-FMN oxidoreductase RutF, flavin reductase (DIM6/NTAB) family</fullName>
    </submittedName>
</protein>
<dbReference type="Gene3D" id="2.30.110.10">
    <property type="entry name" value="Electron Transport, Fmn-binding Protein, Chain A"/>
    <property type="match status" value="1"/>
</dbReference>
<dbReference type="PANTHER" id="PTHR30466">
    <property type="entry name" value="FLAVIN REDUCTASE"/>
    <property type="match status" value="1"/>
</dbReference>
<dbReference type="AlphaFoldDB" id="A0A1C6SC57"/>
<evidence type="ECO:0000256" key="1">
    <source>
        <dbReference type="ARBA" id="ARBA00023002"/>
    </source>
</evidence>
<gene>
    <name evidence="3" type="ORF">GA0070624_3410</name>
</gene>
<keyword evidence="1" id="KW-0560">Oxidoreductase</keyword>
<dbReference type="GO" id="GO:0010181">
    <property type="term" value="F:FMN binding"/>
    <property type="evidence" value="ECO:0007669"/>
    <property type="project" value="InterPro"/>
</dbReference>
<dbReference type="PANTHER" id="PTHR30466:SF1">
    <property type="entry name" value="FMN REDUCTASE (NADH) RUTF"/>
    <property type="match status" value="1"/>
</dbReference>
<keyword evidence="4" id="KW-1185">Reference proteome</keyword>
<dbReference type="GO" id="GO:0042602">
    <property type="term" value="F:riboflavin reductase (NADPH) activity"/>
    <property type="evidence" value="ECO:0007669"/>
    <property type="project" value="TreeGrafter"/>
</dbReference>
<organism evidence="3 4">
    <name type="scientific">Micromonospora rhizosphaerae</name>
    <dbReference type="NCBI Taxonomy" id="568872"/>
    <lineage>
        <taxon>Bacteria</taxon>
        <taxon>Bacillati</taxon>
        <taxon>Actinomycetota</taxon>
        <taxon>Actinomycetes</taxon>
        <taxon>Micromonosporales</taxon>
        <taxon>Micromonosporaceae</taxon>
        <taxon>Micromonospora</taxon>
    </lineage>
</organism>
<dbReference type="SMART" id="SM00903">
    <property type="entry name" value="Flavin_Reduct"/>
    <property type="match status" value="1"/>
</dbReference>
<evidence type="ECO:0000259" key="2">
    <source>
        <dbReference type="SMART" id="SM00903"/>
    </source>
</evidence>
<accession>A0A1C6SC57</accession>
<name>A0A1C6SC57_9ACTN</name>
<dbReference type="InterPro" id="IPR012349">
    <property type="entry name" value="Split_barrel_FMN-bd"/>
</dbReference>
<proteinExistence type="predicted"/>
<dbReference type="Proteomes" id="UP000199413">
    <property type="component" value="Unassembled WGS sequence"/>
</dbReference>
<sequence>MSLQSATVRPSAPSNAVTADEFRAAMRRLVTGVTIITATYKSRPWGMTVSAFTPVCAEPPTVLICLNRNTVLAGAVQTGGRFGVNLLSQDQEFLSRLCSRPGMPKYLDDYCLPSEGASAPLLYDSLAAFDCDLDDARVVGSHMVLIGLVSGVFIDGSRRPLLYGAGRYHEPIDFDATSRLGGQLAWS</sequence>
<feature type="domain" description="Flavin reductase like" evidence="2">
    <location>
        <begin position="26"/>
        <end position="170"/>
    </location>
</feature>
<dbReference type="InterPro" id="IPR050268">
    <property type="entry name" value="NADH-dep_flavin_reductase"/>
</dbReference>